<dbReference type="InterPro" id="IPR014548">
    <property type="entry name" value="Ac_Trasf"/>
</dbReference>
<evidence type="ECO:0000313" key="9">
    <source>
        <dbReference type="Proteomes" id="UP000054363"/>
    </source>
</evidence>
<dbReference type="Pfam" id="PF03279">
    <property type="entry name" value="Lip_A_acyltrans"/>
    <property type="match status" value="1"/>
</dbReference>
<dbReference type="GO" id="GO:0009247">
    <property type="term" value="P:glycolipid biosynthetic process"/>
    <property type="evidence" value="ECO:0007669"/>
    <property type="project" value="UniProtKB-ARBA"/>
</dbReference>
<evidence type="ECO:0000256" key="5">
    <source>
        <dbReference type="ARBA" id="ARBA00023136"/>
    </source>
</evidence>
<evidence type="ECO:0000256" key="7">
    <source>
        <dbReference type="SAM" id="Phobius"/>
    </source>
</evidence>
<keyword evidence="5 7" id="KW-0472">Membrane</keyword>
<keyword evidence="3" id="KW-0997">Cell inner membrane</keyword>
<keyword evidence="2" id="KW-1003">Cell membrane</keyword>
<dbReference type="PANTHER" id="PTHR30606:SF9">
    <property type="entry name" value="LIPID A BIOSYNTHESIS LAUROYLTRANSFERASE"/>
    <property type="match status" value="1"/>
</dbReference>
<evidence type="ECO:0000256" key="4">
    <source>
        <dbReference type="ARBA" id="ARBA00022679"/>
    </source>
</evidence>
<protein>
    <submittedName>
        <fullName evidence="8">Acetyltransferase</fullName>
    </submittedName>
</protein>
<dbReference type="GO" id="GO:0016746">
    <property type="term" value="F:acyltransferase activity"/>
    <property type="evidence" value="ECO:0007669"/>
    <property type="project" value="UniProtKB-KW"/>
</dbReference>
<sequence length="314" mass="36761">MMQHWAKTQERGNYWGIIFVLRAYKYGGRWIMRFMLMPIIFYFFLTSKKARRASKNYLTRLHIFSGDASPFTSAPTSLNSLRHFWQFGLSVVEKTDAWIGKVNKRGIKNCGSIHFTDLENSSRGGILIGSHLGNIEVARAVANQTYKKRMNILVFTQHAQSFNRALQELNGNVAIDLIQVTEIDMALTIMLRERVDQGELVVIVGDRVSVTRPEQSVRHHFLGMPADFAIGPWVLASILECPVYFFFFLRSPHQANYHLYLDLATEQLRLPRRNRHQLLQRVLGQYVAQLEYLCRLYPYQWFNFYNFWQQHKDS</sequence>
<gene>
    <name evidence="8" type="ORF">IDSA_07175</name>
</gene>
<accession>A0A094IT70</accession>
<dbReference type="CDD" id="cd07984">
    <property type="entry name" value="LPLAT_LABLAT-like"/>
    <property type="match status" value="1"/>
</dbReference>
<dbReference type="Proteomes" id="UP000054363">
    <property type="component" value="Unassembled WGS sequence"/>
</dbReference>
<dbReference type="PIRSF" id="PIRSF028561">
    <property type="entry name" value="Ac_Trasf"/>
    <property type="match status" value="1"/>
</dbReference>
<keyword evidence="7" id="KW-1133">Transmembrane helix</keyword>
<evidence type="ECO:0000256" key="6">
    <source>
        <dbReference type="ARBA" id="ARBA00023315"/>
    </source>
</evidence>
<dbReference type="PANTHER" id="PTHR30606">
    <property type="entry name" value="LIPID A BIOSYNTHESIS LAUROYL ACYLTRANSFERASE"/>
    <property type="match status" value="1"/>
</dbReference>
<evidence type="ECO:0000313" key="8">
    <source>
        <dbReference type="EMBL" id="KFZ30855.1"/>
    </source>
</evidence>
<organism evidence="8 9">
    <name type="scientific">Pseudidiomarina salinarum</name>
    <dbReference type="NCBI Taxonomy" id="435908"/>
    <lineage>
        <taxon>Bacteria</taxon>
        <taxon>Pseudomonadati</taxon>
        <taxon>Pseudomonadota</taxon>
        <taxon>Gammaproteobacteria</taxon>
        <taxon>Alteromonadales</taxon>
        <taxon>Idiomarinaceae</taxon>
        <taxon>Pseudidiomarina</taxon>
    </lineage>
</organism>
<feature type="transmembrane region" description="Helical" evidence="7">
    <location>
        <begin position="30"/>
        <end position="47"/>
    </location>
</feature>
<keyword evidence="6" id="KW-0012">Acyltransferase</keyword>
<comment type="subcellular location">
    <subcellularLocation>
        <location evidence="1">Cell inner membrane</location>
    </subcellularLocation>
</comment>
<name>A0A094IT70_9GAMM</name>
<keyword evidence="7" id="KW-0812">Transmembrane</keyword>
<keyword evidence="4 8" id="KW-0808">Transferase</keyword>
<keyword evidence="9" id="KW-1185">Reference proteome</keyword>
<dbReference type="eggNOG" id="COG4261">
    <property type="taxonomic scope" value="Bacteria"/>
</dbReference>
<reference evidence="8 9" key="1">
    <citation type="submission" date="2014-06" db="EMBL/GenBank/DDBJ databases">
        <title>The draft genome sequence of Idiomarina salinarum ISL-52.</title>
        <authorList>
            <person name="Du J."/>
            <person name="Shao Z."/>
        </authorList>
    </citation>
    <scope>NUCLEOTIDE SEQUENCE [LARGE SCALE GENOMIC DNA]</scope>
    <source>
        <strain evidence="8 9">ISL-52</strain>
    </source>
</reference>
<dbReference type="RefSeq" id="WP_232221275.1">
    <property type="nucleotide sequence ID" value="NZ_JPER01000003.1"/>
</dbReference>
<dbReference type="EMBL" id="JPER01000003">
    <property type="protein sequence ID" value="KFZ30855.1"/>
    <property type="molecule type" value="Genomic_DNA"/>
</dbReference>
<evidence type="ECO:0000256" key="2">
    <source>
        <dbReference type="ARBA" id="ARBA00022475"/>
    </source>
</evidence>
<proteinExistence type="predicted"/>
<evidence type="ECO:0000256" key="3">
    <source>
        <dbReference type="ARBA" id="ARBA00022519"/>
    </source>
</evidence>
<dbReference type="STRING" id="435908.IDSA_07175"/>
<comment type="caution">
    <text evidence="8">The sequence shown here is derived from an EMBL/GenBank/DDBJ whole genome shotgun (WGS) entry which is preliminary data.</text>
</comment>
<dbReference type="AlphaFoldDB" id="A0A094IT70"/>
<evidence type="ECO:0000256" key="1">
    <source>
        <dbReference type="ARBA" id="ARBA00004533"/>
    </source>
</evidence>
<dbReference type="InterPro" id="IPR004960">
    <property type="entry name" value="LipA_acyltrans"/>
</dbReference>
<dbReference type="GO" id="GO:0005886">
    <property type="term" value="C:plasma membrane"/>
    <property type="evidence" value="ECO:0007669"/>
    <property type="project" value="UniProtKB-SubCell"/>
</dbReference>